<feature type="domain" description="BESS" evidence="3">
    <location>
        <begin position="1030"/>
        <end position="1069"/>
    </location>
</feature>
<feature type="compositionally biased region" description="Acidic residues" evidence="2">
    <location>
        <begin position="467"/>
        <end position="492"/>
    </location>
</feature>
<evidence type="ECO:0000313" key="4">
    <source>
        <dbReference type="EnsemblMetazoa" id="SCAU010977-PA"/>
    </source>
</evidence>
<keyword evidence="5" id="KW-1185">Reference proteome</keyword>
<keyword evidence="1" id="KW-0539">Nucleus</keyword>
<dbReference type="PROSITE" id="PS51031">
    <property type="entry name" value="BESS"/>
    <property type="match status" value="1"/>
</dbReference>
<evidence type="ECO:0000256" key="2">
    <source>
        <dbReference type="SAM" id="MobiDB-lite"/>
    </source>
</evidence>
<dbReference type="EnsemblMetazoa" id="SCAU010977-RA">
    <property type="protein sequence ID" value="SCAU010977-PA"/>
    <property type="gene ID" value="SCAU010977"/>
</dbReference>
<feature type="compositionally biased region" description="Basic residues" evidence="2">
    <location>
        <begin position="959"/>
        <end position="968"/>
    </location>
</feature>
<dbReference type="SMART" id="SM00451">
    <property type="entry name" value="ZnF_U1"/>
    <property type="match status" value="5"/>
</dbReference>
<feature type="compositionally biased region" description="Polar residues" evidence="2">
    <location>
        <begin position="941"/>
        <end position="952"/>
    </location>
</feature>
<dbReference type="STRING" id="35570.A0A1I8PTI1"/>
<feature type="compositionally biased region" description="Polar residues" evidence="2">
    <location>
        <begin position="1350"/>
        <end position="1375"/>
    </location>
</feature>
<dbReference type="OrthoDB" id="10262320at2759"/>
<evidence type="ECO:0000313" key="5">
    <source>
        <dbReference type="Proteomes" id="UP000095300"/>
    </source>
</evidence>
<dbReference type="GO" id="GO:0008270">
    <property type="term" value="F:zinc ion binding"/>
    <property type="evidence" value="ECO:0007669"/>
    <property type="project" value="InterPro"/>
</dbReference>
<protein>
    <recommendedName>
        <fullName evidence="3">BESS domain-containing protein</fullName>
    </recommendedName>
</protein>
<dbReference type="Proteomes" id="UP000095300">
    <property type="component" value="Unassembled WGS sequence"/>
</dbReference>
<organism evidence="4 5">
    <name type="scientific">Stomoxys calcitrans</name>
    <name type="common">Stable fly</name>
    <name type="synonym">Conops calcitrans</name>
    <dbReference type="NCBI Taxonomy" id="35570"/>
    <lineage>
        <taxon>Eukaryota</taxon>
        <taxon>Metazoa</taxon>
        <taxon>Ecdysozoa</taxon>
        <taxon>Arthropoda</taxon>
        <taxon>Hexapoda</taxon>
        <taxon>Insecta</taxon>
        <taxon>Pterygota</taxon>
        <taxon>Neoptera</taxon>
        <taxon>Endopterygota</taxon>
        <taxon>Diptera</taxon>
        <taxon>Brachycera</taxon>
        <taxon>Muscomorpha</taxon>
        <taxon>Muscoidea</taxon>
        <taxon>Muscidae</taxon>
        <taxon>Stomoxys</taxon>
    </lineage>
</organism>
<feature type="region of interest" description="Disordered" evidence="2">
    <location>
        <begin position="287"/>
        <end position="318"/>
    </location>
</feature>
<gene>
    <name evidence="4" type="primary">106087332</name>
</gene>
<comment type="subcellular location">
    <subcellularLocation>
        <location evidence="1">Nucleus</location>
    </subcellularLocation>
</comment>
<evidence type="ECO:0000256" key="1">
    <source>
        <dbReference type="PROSITE-ProRule" id="PRU00371"/>
    </source>
</evidence>
<feature type="region of interest" description="Disordered" evidence="2">
    <location>
        <begin position="437"/>
        <end position="541"/>
    </location>
</feature>
<feature type="compositionally biased region" description="Low complexity" evidence="2">
    <location>
        <begin position="1004"/>
        <end position="1023"/>
    </location>
</feature>
<feature type="region of interest" description="Disordered" evidence="2">
    <location>
        <begin position="762"/>
        <end position="821"/>
    </location>
</feature>
<dbReference type="GO" id="GO:0005634">
    <property type="term" value="C:nucleus"/>
    <property type="evidence" value="ECO:0007669"/>
    <property type="project" value="UniProtKB-SubCell"/>
</dbReference>
<dbReference type="InterPro" id="IPR003604">
    <property type="entry name" value="Matrin/U1-like-C_Znf_C2H2"/>
</dbReference>
<dbReference type="Pfam" id="PF02944">
    <property type="entry name" value="BESS"/>
    <property type="match status" value="1"/>
</dbReference>
<dbReference type="GO" id="GO:0003677">
    <property type="term" value="F:DNA binding"/>
    <property type="evidence" value="ECO:0007669"/>
    <property type="project" value="InterPro"/>
</dbReference>
<sequence length="1375" mass="156448">MEVVVPDFDVQNSKSNHAMDDGASVLELPNEVAEVDTLKKSDPLNTHGSLSVNPKNNPTEYVVLSLSNQCNESMDNHKSSDGVKDEIAIIDSSMQDSLENDPMDLLELNDQNSISTNDEEVDDDRCSTGSSSVQTSCSSSNVLEWCKDYSWLLYEESDEMYGHCLHCDVKINVRSLSFVKQHEISMYHKERSDYYLAFREEEERNNLGTPLFEIKQEFGTNSYIAALKLKRKSQAEALNNYNWRRWLEECPWLERDNPVGTVGRCKYCKIRLNVEFSYLRKRHQDTGKHKECAKMQNSNHSNNSTDEENDEEEKNGIRKDRYRWSEVVEDQQGTLRCKICETKTGKNNYPRHLRTASHIQNEAKYLKSLKVDKFNKCNPVTTAVEDHDNVSPKSPISWDVYAKQHPWLVADSSDPRFAYCKYCEKRVLFGNSAAKRATHENSIQHKNQAKQFKERGADGQNINSCGSEDEETNGDAGESEQSNEETEEEDDGEKGRNSSQGEEDAEETQEEQNEGEDSSDSDGEVATQTRKSVGEKNDSRKRISRHDVEWYDQYPWCTKYKADPVNYCFCKYCKIAIIKTYSRSKHNKTARHRAAEAEFLRRQKKKKTLFKSKKLEEFSEWAVDIKAQPNLYYCKYCRVRISTRYSKKQHAASKIHQINQNLYNPTRKKNSKLVKREVIVEEASSSHQRNESSPKPAIKVPSFLTLVKQWQKRFSWLTYKRKEVRSNYAFCKVCEQSLYIRSIKNVYKHQRSGKHFRTVNQLRRQKLQEERTRNEAMSTQESGKCPKREAESTTSARRNILKKPNTQELDKPENEPQQNSSYKNTLEEMQKLFSWIEQSKKPLHVHCRYCDNDVYYKTLFLRNHSNSKTHRQAVVKQHQVAKAKREKRRHSEQNTDNEVDDIELVDNDIEEILISEQDDNWTVKSENMDEHEVLDYLLQRSGKTNENNNSCRNAAERSKRAKRTRSQRRVNETNASSLFASILSTPLTLASCLGPLIQQQVQQQITNTSQAPSSGSAASSQAAHTNSEQENSFDLFFKSVSESMKKLPIDIAAEGKVKVMQILCDLELKAMKRQHQANIEVVETTLEQNQNRVVNSAEMSDSINSSIPEEPADTSTATEVTNNKLTPKVQHDNFVSEQVITPLYNNVVTSPAKVQQPRVVSLAPTGSSFTVSTAGDANKEKSINVCQSPIIGVIDKSTLHTLQFKNANLVKQGPKTHIVANNNATLSNSSIRCIPFKNLTKAVSNEANAKITRIHMPLVSTPNSTSHTSTSISTIAASTPSTSASTAKGMLNLRNIQITKRTITQPGVVSSATTITTPAPTDKRQQGTCMAPANVQRWTPVNGVAHTGNLKKQTNSPNYTLSAKQNSTSAPRNYQ</sequence>
<feature type="region of interest" description="Disordered" evidence="2">
    <location>
        <begin position="1004"/>
        <end position="1028"/>
    </location>
</feature>
<name>A0A1I8PTI1_STOCA</name>
<evidence type="ECO:0000259" key="3">
    <source>
        <dbReference type="PROSITE" id="PS51031"/>
    </source>
</evidence>
<proteinExistence type="predicted"/>
<feature type="compositionally biased region" description="Basic and acidic residues" evidence="2">
    <location>
        <begin position="532"/>
        <end position="541"/>
    </location>
</feature>
<dbReference type="InterPro" id="IPR004210">
    <property type="entry name" value="BESS_motif"/>
</dbReference>
<dbReference type="KEGG" id="scac:106087332"/>
<reference evidence="4" key="1">
    <citation type="submission" date="2020-05" db="UniProtKB">
        <authorList>
            <consortium name="EnsemblMetazoa"/>
        </authorList>
    </citation>
    <scope>IDENTIFICATION</scope>
    <source>
        <strain evidence="4">USDA</strain>
    </source>
</reference>
<dbReference type="VEuPathDB" id="VectorBase:SCAU010977"/>
<feature type="region of interest" description="Disordered" evidence="2">
    <location>
        <begin position="939"/>
        <end position="972"/>
    </location>
</feature>
<accession>A0A1I8PTI1</accession>
<feature type="region of interest" description="Disordered" evidence="2">
    <location>
        <begin position="1347"/>
        <end position="1375"/>
    </location>
</feature>
<feature type="compositionally biased region" description="Acidic residues" evidence="2">
    <location>
        <begin position="501"/>
        <end position="523"/>
    </location>
</feature>